<evidence type="ECO:0000313" key="9">
    <source>
        <dbReference type="Proteomes" id="UP000001887"/>
    </source>
</evidence>
<dbReference type="STRING" id="530564.Psta_1382"/>
<dbReference type="GO" id="GO:0004130">
    <property type="term" value="F:cytochrome-c peroxidase activity"/>
    <property type="evidence" value="ECO:0007669"/>
    <property type="project" value="TreeGrafter"/>
</dbReference>
<dbReference type="GO" id="GO:0009055">
    <property type="term" value="F:electron transfer activity"/>
    <property type="evidence" value="ECO:0007669"/>
    <property type="project" value="InterPro"/>
</dbReference>
<protein>
    <recommendedName>
        <fullName evidence="7">Cytochrome c domain-containing protein</fullName>
    </recommendedName>
</protein>
<dbReference type="InterPro" id="IPR036909">
    <property type="entry name" value="Cyt_c-like_dom_sf"/>
</dbReference>
<gene>
    <name evidence="8" type="ordered locus">Psta_1382</name>
</gene>
<evidence type="ECO:0000256" key="1">
    <source>
        <dbReference type="ARBA" id="ARBA00022617"/>
    </source>
</evidence>
<dbReference type="EMBL" id="CP001848">
    <property type="protein sequence ID" value="ADB16059.1"/>
    <property type="molecule type" value="Genomic_DNA"/>
</dbReference>
<dbReference type="GO" id="GO:0046872">
    <property type="term" value="F:metal ion binding"/>
    <property type="evidence" value="ECO:0007669"/>
    <property type="project" value="UniProtKB-KW"/>
</dbReference>
<dbReference type="GO" id="GO:0020037">
    <property type="term" value="F:heme binding"/>
    <property type="evidence" value="ECO:0007669"/>
    <property type="project" value="InterPro"/>
</dbReference>
<evidence type="ECO:0000256" key="4">
    <source>
        <dbReference type="PROSITE-ProRule" id="PRU00433"/>
    </source>
</evidence>
<keyword evidence="3 4" id="KW-0408">Iron</keyword>
<keyword evidence="6" id="KW-0732">Signal</keyword>
<feature type="region of interest" description="Disordered" evidence="5">
    <location>
        <begin position="70"/>
        <end position="92"/>
    </location>
</feature>
<feature type="signal peptide" evidence="6">
    <location>
        <begin position="1"/>
        <end position="23"/>
    </location>
</feature>
<dbReference type="Proteomes" id="UP000001887">
    <property type="component" value="Chromosome"/>
</dbReference>
<dbReference type="InterPro" id="IPR009056">
    <property type="entry name" value="Cyt_c-like_dom"/>
</dbReference>
<proteinExistence type="predicted"/>
<keyword evidence="2 4" id="KW-0479">Metal-binding</keyword>
<organism evidence="8 9">
    <name type="scientific">Pirellula staleyi (strain ATCC 27377 / DSM 6068 / ICPB 4128)</name>
    <name type="common">Pirella staleyi</name>
    <dbReference type="NCBI Taxonomy" id="530564"/>
    <lineage>
        <taxon>Bacteria</taxon>
        <taxon>Pseudomonadati</taxon>
        <taxon>Planctomycetota</taxon>
        <taxon>Planctomycetia</taxon>
        <taxon>Pirellulales</taxon>
        <taxon>Pirellulaceae</taxon>
        <taxon>Pirellula</taxon>
    </lineage>
</organism>
<evidence type="ECO:0000256" key="3">
    <source>
        <dbReference type="ARBA" id="ARBA00023004"/>
    </source>
</evidence>
<feature type="compositionally biased region" description="Basic and acidic residues" evidence="5">
    <location>
        <begin position="79"/>
        <end position="92"/>
    </location>
</feature>
<evidence type="ECO:0000256" key="6">
    <source>
        <dbReference type="SAM" id="SignalP"/>
    </source>
</evidence>
<dbReference type="PANTHER" id="PTHR30600">
    <property type="entry name" value="CYTOCHROME C PEROXIDASE-RELATED"/>
    <property type="match status" value="1"/>
</dbReference>
<dbReference type="Gene3D" id="1.10.760.10">
    <property type="entry name" value="Cytochrome c-like domain"/>
    <property type="match status" value="1"/>
</dbReference>
<reference evidence="8 9" key="1">
    <citation type="journal article" date="2009" name="Stand. Genomic Sci.">
        <title>Complete genome sequence of Pirellula staleyi type strain (ATCC 27377).</title>
        <authorList>
            <person name="Clum A."/>
            <person name="Tindall B.J."/>
            <person name="Sikorski J."/>
            <person name="Ivanova N."/>
            <person name="Mavrommatis K."/>
            <person name="Lucas S."/>
            <person name="Glavina del Rio T."/>
            <person name="Nolan M."/>
            <person name="Chen F."/>
            <person name="Tice H."/>
            <person name="Pitluck S."/>
            <person name="Cheng J.F."/>
            <person name="Chertkov O."/>
            <person name="Brettin T."/>
            <person name="Han C."/>
            <person name="Detter J.C."/>
            <person name="Kuske C."/>
            <person name="Bruce D."/>
            <person name="Goodwin L."/>
            <person name="Ovchinikova G."/>
            <person name="Pati A."/>
            <person name="Mikhailova N."/>
            <person name="Chen A."/>
            <person name="Palaniappan K."/>
            <person name="Land M."/>
            <person name="Hauser L."/>
            <person name="Chang Y.J."/>
            <person name="Jeffries C.D."/>
            <person name="Chain P."/>
            <person name="Rohde M."/>
            <person name="Goker M."/>
            <person name="Bristow J."/>
            <person name="Eisen J.A."/>
            <person name="Markowitz V."/>
            <person name="Hugenholtz P."/>
            <person name="Kyrpides N.C."/>
            <person name="Klenk H.P."/>
            <person name="Lapidus A."/>
        </authorList>
    </citation>
    <scope>NUCLEOTIDE SEQUENCE [LARGE SCALE GENOMIC DNA]</scope>
    <source>
        <strain evidence="9">ATCC 27377 / DSM 6068 / ICPB 4128</strain>
    </source>
</reference>
<keyword evidence="1 4" id="KW-0349">Heme</keyword>
<feature type="chain" id="PRO_5003035823" description="Cytochrome c domain-containing protein" evidence="6">
    <location>
        <begin position="24"/>
        <end position="468"/>
    </location>
</feature>
<feature type="domain" description="Cytochrome c" evidence="7">
    <location>
        <begin position="289"/>
        <end position="468"/>
    </location>
</feature>
<dbReference type="SUPFAM" id="SSF46626">
    <property type="entry name" value="Cytochrome c"/>
    <property type="match status" value="1"/>
</dbReference>
<evidence type="ECO:0000256" key="5">
    <source>
        <dbReference type="SAM" id="MobiDB-lite"/>
    </source>
</evidence>
<name>D2QWV5_PIRSD</name>
<dbReference type="eggNOG" id="COG1858">
    <property type="taxonomic scope" value="Bacteria"/>
</dbReference>
<dbReference type="KEGG" id="psl:Psta_1382"/>
<keyword evidence="9" id="KW-1185">Reference proteome</keyword>
<evidence type="ECO:0000259" key="7">
    <source>
        <dbReference type="PROSITE" id="PS51007"/>
    </source>
</evidence>
<evidence type="ECO:0000313" key="8">
    <source>
        <dbReference type="EMBL" id="ADB16059.1"/>
    </source>
</evidence>
<dbReference type="HOGENOM" id="CLU_038465_0_0_0"/>
<dbReference type="PROSITE" id="PS51007">
    <property type="entry name" value="CYTC"/>
    <property type="match status" value="1"/>
</dbReference>
<sequence precursor="true">MMSSRTWLPAIVLLSLASHPALAAETKQPTWGGTGYPEEWKQLTPAERGYKLLTQKAYLPPDFDQETFDNTWKNWPEPLRSEAEKATPDERRRMAFSRYGLTPRPDDPTKPLQYVVDSAGNWTMNCFACHGGKLSGTTIPGLPNRRFALQTLTEDTFAAKLELGKAPSRMDLGSVFVPLGATNGSTNAVMFGVVLMHFRDADLNIHEDRGIPKMVHHDMDAPAWWNFKFKDYLYIDGFAGKGHRGLMQFMLVKQNGPERFRNWEEEFRDVFAFIASIEAPKFPGKIDQPLADRGAVVFQKNCAECHGTYGDKPSYPERNIPIDDIGTDRVRYDALTPAHRKAYGESWFTDYAKLPNIDAPEGYVAPPLHGIWASAPYLHNGSVPTLWHLLRPAERPVVWKGAEDDYDHERVGLKVEVLPQLPDYARRGAARREYFSTKSFGKSAAGHDYPAKLTEAQREAVLEYLKTL</sequence>
<dbReference type="Pfam" id="PF13442">
    <property type="entry name" value="Cytochrome_CBB3"/>
    <property type="match status" value="1"/>
</dbReference>
<accession>D2QWV5</accession>
<dbReference type="Pfam" id="PF21419">
    <property type="entry name" value="RoxA-like_Cyt-c"/>
    <property type="match status" value="1"/>
</dbReference>
<dbReference type="InterPro" id="IPR051395">
    <property type="entry name" value="Cytochrome_c_Peroxidase/MauG"/>
</dbReference>
<dbReference type="AlphaFoldDB" id="D2QWV5"/>
<dbReference type="PANTHER" id="PTHR30600:SF9">
    <property type="entry name" value="BLR7738 PROTEIN"/>
    <property type="match status" value="1"/>
</dbReference>
<evidence type="ECO:0000256" key="2">
    <source>
        <dbReference type="ARBA" id="ARBA00022723"/>
    </source>
</evidence>